<protein>
    <submittedName>
        <fullName evidence="5">T9SS type A sorting domain-containing protein</fullName>
    </submittedName>
</protein>
<dbReference type="NCBIfam" id="TIGR04183">
    <property type="entry name" value="Por_Secre_tail"/>
    <property type="match status" value="1"/>
</dbReference>
<gene>
    <name evidence="5" type="ORF">F2Y86_04680</name>
</gene>
<dbReference type="InterPro" id="IPR050964">
    <property type="entry name" value="Striated_Muscle_Regulatory"/>
</dbReference>
<dbReference type="Gene3D" id="2.60.120.260">
    <property type="entry name" value="Galactose-binding domain-like"/>
    <property type="match status" value="1"/>
</dbReference>
<evidence type="ECO:0000313" key="6">
    <source>
        <dbReference type="Proteomes" id="UP000325055"/>
    </source>
</evidence>
<dbReference type="SUPFAM" id="SSF49785">
    <property type="entry name" value="Galactose-binding domain-like"/>
    <property type="match status" value="1"/>
</dbReference>
<keyword evidence="1" id="KW-0732">Signal</keyword>
<dbReference type="InterPro" id="IPR036116">
    <property type="entry name" value="FN3_sf"/>
</dbReference>
<dbReference type="InterPro" id="IPR026444">
    <property type="entry name" value="Secre_tail"/>
</dbReference>
<evidence type="ECO:0000313" key="5">
    <source>
        <dbReference type="EMBL" id="KAA5410533.1"/>
    </source>
</evidence>
<evidence type="ECO:0000256" key="2">
    <source>
        <dbReference type="ARBA" id="ARBA00022737"/>
    </source>
</evidence>
<dbReference type="GO" id="GO:0042597">
    <property type="term" value="C:periplasmic space"/>
    <property type="evidence" value="ECO:0007669"/>
    <property type="project" value="InterPro"/>
</dbReference>
<evidence type="ECO:0000256" key="1">
    <source>
        <dbReference type="ARBA" id="ARBA00022729"/>
    </source>
</evidence>
<sequence>MKFTLLKCAMFLFGILLNIPMSVFSQRTFVHPGGVHNRADLDRIKEKVLAKESPWIEGWNLMIEDSKAQYTYKAAPAESVSGPSGRRQRAARDGVAAYYNFLRWYVTGDERHAECAVNILNDWSAAVNGVITGELYQLPASIMVQVAEVVRAYPGWKADDIERFKKMCKEYFYPACKQSGGCGSWSGWDGPSNTCNLAIGIFCDDEKIYNEAVDYYKHGVGGGCLTEMVNPRTYQVNEMGRDTPHAEIGPGSAAELCQMAWNQGDDLFGLEDNLLLKGFEYMGKYNLDHAYDEWEWKLDEDCAQRYFYYPACRWRCNSLNSFVVSNMPANEIIYNHYAVRKGLDAPYTKAVINARGLTACGWEAPGYTAFTYTLDAAKSPFREHTLPSAPLNVRVIPGLEEVVVSWQSVEGEVINGAVIQRAPFPEGPFETVGTWSYNTTNCYADTTVIGGKRYYYRVAEVNKAGTGAYSDVVSAIPCSGRELPEEWSLMNLSGASISSEVSYNPVNNRTFKVYGTGSSFGGKNDNVTYLYVPVKNNSTITMRLFDAINSGDKSDRTGIMMRESLDSNSKMASIGLADDGFRTVWFAPRASAGANASWMKGNTHTWLEVWFKLVREGNLFKGYQSQDGVKWFEVGSMEINMSGDFYAGIFVASYNSMRAFIDQVTVTDDLHPQLPAPTGLKVEAENSTCARLEWLPVEGAYCYKVSRSLSPEGPFEVLTETCENSVYTDMNLSENTYYYYEVRTVNVSGDGKETATVSVKTPSVSIPGTPERLRVLQGSAKAYVSWKAVDEAESYTVYRAKEENGAYDKLATIGTLAYTDNLPDMNGSYYYKVSASNKVGEGPLTSAVAFVASELKELRLLNTARIIGTPGSWGGMGNTCDKAMDGNIGTYFDSDVDTNAWVGLDLGSNMRATVSRIGYAPRSGYASRLYGGCFQLADNKDFIDPVTFYCIDVYDTEYYVVSHREVDINKAYRYMRYLSSGTKSNCNISEVEFWGYPIELKPQTITFESIPNKSLTDSSFELSATASSGLPVSFSSSDPDIAKVEGNRVYLKNTGRCEIYADQEGDDEYAMAERVVRTLLINPTSIQEVTSGTPTWSVSPNLCTDYLIVSGNEIIGYAFYAVNGYKISEHKVAGKDLKISVSHLTSGMYLLKLTNGTATEIKKFIKR</sequence>
<keyword evidence="3" id="KW-0456">Lyase</keyword>
<dbReference type="InterPro" id="IPR003961">
    <property type="entry name" value="FN3_dom"/>
</dbReference>
<dbReference type="Gene3D" id="2.60.40.10">
    <property type="entry name" value="Immunoglobulins"/>
    <property type="match status" value="3"/>
</dbReference>
<comment type="caution">
    <text evidence="5">The sequence shown here is derived from an EMBL/GenBank/DDBJ whole genome shotgun (WGS) entry which is preliminary data.</text>
</comment>
<dbReference type="Gene3D" id="1.50.10.100">
    <property type="entry name" value="Chondroitin AC/alginate lyase"/>
    <property type="match status" value="1"/>
</dbReference>
<dbReference type="PANTHER" id="PTHR13817:SF166">
    <property type="entry name" value="NEURONAL IGCAM-RELATED"/>
    <property type="match status" value="1"/>
</dbReference>
<dbReference type="EMBL" id="VVYW01000003">
    <property type="protein sequence ID" value="KAA5410533.1"/>
    <property type="molecule type" value="Genomic_DNA"/>
</dbReference>
<dbReference type="AlphaFoldDB" id="A0A5M6ACV3"/>
<proteinExistence type="predicted"/>
<dbReference type="InterPro" id="IPR008979">
    <property type="entry name" value="Galactose-bd-like_sf"/>
</dbReference>
<evidence type="ECO:0000259" key="4">
    <source>
        <dbReference type="PROSITE" id="PS50853"/>
    </source>
</evidence>
<dbReference type="GO" id="GO:0016829">
    <property type="term" value="F:lyase activity"/>
    <property type="evidence" value="ECO:0007669"/>
    <property type="project" value="UniProtKB-KW"/>
</dbReference>
<dbReference type="PANTHER" id="PTHR13817">
    <property type="entry name" value="TITIN"/>
    <property type="match status" value="1"/>
</dbReference>
<dbReference type="Proteomes" id="UP000325055">
    <property type="component" value="Unassembled WGS sequence"/>
</dbReference>
<name>A0A5M6ACV3_9BACE</name>
<accession>A0A5M6ACV3</accession>
<reference evidence="5 6" key="1">
    <citation type="journal article" date="2019" name="Nat. Med.">
        <title>A library of human gut bacterial isolates paired with longitudinal multiomics data enables mechanistic microbiome research.</title>
        <authorList>
            <person name="Poyet M."/>
            <person name="Groussin M."/>
            <person name="Gibbons S.M."/>
            <person name="Avila-Pacheco J."/>
            <person name="Jiang X."/>
            <person name="Kearney S.M."/>
            <person name="Perrotta A.R."/>
            <person name="Berdy B."/>
            <person name="Zhao S."/>
            <person name="Lieberman T.D."/>
            <person name="Swanson P.K."/>
            <person name="Smith M."/>
            <person name="Roesemann S."/>
            <person name="Alexander J.E."/>
            <person name="Rich S.A."/>
            <person name="Livny J."/>
            <person name="Vlamakis H."/>
            <person name="Clish C."/>
            <person name="Bullock K."/>
            <person name="Deik A."/>
            <person name="Scott J."/>
            <person name="Pierce K.A."/>
            <person name="Xavier R.J."/>
            <person name="Alm E.J."/>
        </authorList>
    </citation>
    <scope>NUCLEOTIDE SEQUENCE [LARGE SCALE GENOMIC DNA]</scope>
    <source>
        <strain evidence="5 6">BIOML-A7</strain>
    </source>
</reference>
<dbReference type="SUPFAM" id="SSF49265">
    <property type="entry name" value="Fibronectin type III"/>
    <property type="match status" value="2"/>
</dbReference>
<dbReference type="Pfam" id="PF18962">
    <property type="entry name" value="Por_Secre_tail"/>
    <property type="match status" value="1"/>
</dbReference>
<feature type="domain" description="Fibronectin type-III" evidence="4">
    <location>
        <begin position="676"/>
        <end position="764"/>
    </location>
</feature>
<dbReference type="SUPFAM" id="SSF48230">
    <property type="entry name" value="Chondroitin AC/alginate lyase"/>
    <property type="match status" value="1"/>
</dbReference>
<dbReference type="InterPro" id="IPR013783">
    <property type="entry name" value="Ig-like_fold"/>
</dbReference>
<dbReference type="CDD" id="cd00063">
    <property type="entry name" value="FN3"/>
    <property type="match status" value="3"/>
</dbReference>
<dbReference type="SMART" id="SM00060">
    <property type="entry name" value="FN3"/>
    <property type="match status" value="3"/>
</dbReference>
<dbReference type="RefSeq" id="WP_149949456.1">
    <property type="nucleotide sequence ID" value="NZ_JAFEKG010000003.1"/>
</dbReference>
<dbReference type="Pfam" id="PF00041">
    <property type="entry name" value="fn3"/>
    <property type="match status" value="1"/>
</dbReference>
<dbReference type="PROSITE" id="PS50853">
    <property type="entry name" value="FN3"/>
    <property type="match status" value="2"/>
</dbReference>
<dbReference type="InterPro" id="IPR008929">
    <property type="entry name" value="Chondroitin_lyas"/>
</dbReference>
<feature type="domain" description="Fibronectin type-III" evidence="4">
    <location>
        <begin position="387"/>
        <end position="480"/>
    </location>
</feature>
<keyword evidence="2" id="KW-0677">Repeat</keyword>
<evidence type="ECO:0000256" key="3">
    <source>
        <dbReference type="ARBA" id="ARBA00023239"/>
    </source>
</evidence>
<organism evidence="5 6">
    <name type="scientific">Bacteroides cellulosilyticus</name>
    <dbReference type="NCBI Taxonomy" id="246787"/>
    <lineage>
        <taxon>Bacteria</taxon>
        <taxon>Pseudomonadati</taxon>
        <taxon>Bacteroidota</taxon>
        <taxon>Bacteroidia</taxon>
        <taxon>Bacteroidales</taxon>
        <taxon>Bacteroidaceae</taxon>
        <taxon>Bacteroides</taxon>
    </lineage>
</organism>
<dbReference type="Pfam" id="PF05426">
    <property type="entry name" value="Alginate_lyase"/>
    <property type="match status" value="1"/>
</dbReference>
<dbReference type="InterPro" id="IPR008397">
    <property type="entry name" value="Alginate_lyase_dom"/>
</dbReference>
<dbReference type="Gene3D" id="2.60.120.200">
    <property type="match status" value="1"/>
</dbReference>